<comment type="caution">
    <text evidence="2">The sequence shown here is derived from an EMBL/GenBank/DDBJ whole genome shotgun (WGS) entry which is preliminary data.</text>
</comment>
<dbReference type="InterPro" id="IPR011990">
    <property type="entry name" value="TPR-like_helical_dom_sf"/>
</dbReference>
<dbReference type="Gene3D" id="3.40.30.10">
    <property type="entry name" value="Glutaredoxin"/>
    <property type="match status" value="1"/>
</dbReference>
<dbReference type="SUPFAM" id="SSF52833">
    <property type="entry name" value="Thioredoxin-like"/>
    <property type="match status" value="1"/>
</dbReference>
<name>A0A8J3Q6A4_9ACTN</name>
<keyword evidence="3" id="KW-1185">Reference proteome</keyword>
<dbReference type="AlphaFoldDB" id="A0A8J3Q6A4"/>
<sequence>MSEQRPGQSIFTRGAVDLSALANRPAPDAAGAAEPTQQQQQGPWLDVTEANVQAAVLEQSLKTPVVVAFVVDHPEVNPYFAELAKQNAADGGTWVLARVDLQAQPRLAQMFRVQTVPMVFAIVGGQPVDAQPGILPPSDLRKWLDAVLKAGGMEVETPPDPRLEAADDALIMGDLDEAERAYKKILSDSPRDAAAEAGLAHVVVAKRAKGIDPVAAIAEADAKPDDLQAQLRASDVEFLSGQAEQAYQRLVNLVRRVYGDDREAVRQHLVSLFAIAGPDDPAVAAARRSLASALF</sequence>
<feature type="compositionally biased region" description="Low complexity" evidence="1">
    <location>
        <begin position="22"/>
        <end position="35"/>
    </location>
</feature>
<dbReference type="Proteomes" id="UP000612899">
    <property type="component" value="Unassembled WGS sequence"/>
</dbReference>
<feature type="region of interest" description="Disordered" evidence="1">
    <location>
        <begin position="22"/>
        <end position="41"/>
    </location>
</feature>
<dbReference type="InterPro" id="IPR036249">
    <property type="entry name" value="Thioredoxin-like_sf"/>
</dbReference>
<gene>
    <name evidence="2" type="ORF">Rhe02_26870</name>
</gene>
<evidence type="ECO:0000313" key="3">
    <source>
        <dbReference type="Proteomes" id="UP000612899"/>
    </source>
</evidence>
<dbReference type="EMBL" id="BONY01000013">
    <property type="protein sequence ID" value="GIH04620.1"/>
    <property type="molecule type" value="Genomic_DNA"/>
</dbReference>
<dbReference type="Gene3D" id="1.25.40.10">
    <property type="entry name" value="Tetratricopeptide repeat domain"/>
    <property type="match status" value="1"/>
</dbReference>
<organism evidence="2 3">
    <name type="scientific">Rhizocola hellebori</name>
    <dbReference type="NCBI Taxonomy" id="1392758"/>
    <lineage>
        <taxon>Bacteria</taxon>
        <taxon>Bacillati</taxon>
        <taxon>Actinomycetota</taxon>
        <taxon>Actinomycetes</taxon>
        <taxon>Micromonosporales</taxon>
        <taxon>Micromonosporaceae</taxon>
        <taxon>Rhizocola</taxon>
    </lineage>
</organism>
<accession>A0A8J3Q6A4</accession>
<dbReference type="Pfam" id="PF14561">
    <property type="entry name" value="TPR_20"/>
    <property type="match status" value="1"/>
</dbReference>
<evidence type="ECO:0000256" key="1">
    <source>
        <dbReference type="SAM" id="MobiDB-lite"/>
    </source>
</evidence>
<protein>
    <submittedName>
        <fullName evidence="2">Co-chaperone YbbN</fullName>
    </submittedName>
</protein>
<dbReference type="RefSeq" id="WP_203908493.1">
    <property type="nucleotide sequence ID" value="NZ_BONY01000013.1"/>
</dbReference>
<evidence type="ECO:0000313" key="2">
    <source>
        <dbReference type="EMBL" id="GIH04620.1"/>
    </source>
</evidence>
<proteinExistence type="predicted"/>
<reference evidence="2" key="1">
    <citation type="submission" date="2021-01" db="EMBL/GenBank/DDBJ databases">
        <title>Whole genome shotgun sequence of Rhizocola hellebori NBRC 109834.</title>
        <authorList>
            <person name="Komaki H."/>
            <person name="Tamura T."/>
        </authorList>
    </citation>
    <scope>NUCLEOTIDE SEQUENCE</scope>
    <source>
        <strain evidence="2">NBRC 109834</strain>
    </source>
</reference>